<keyword evidence="4" id="KW-0520">NAD</keyword>
<dbReference type="GO" id="GO:0050661">
    <property type="term" value="F:NADP binding"/>
    <property type="evidence" value="ECO:0007669"/>
    <property type="project" value="InterPro"/>
</dbReference>
<feature type="active site" description="Nucleophile" evidence="3">
    <location>
        <position position="154"/>
    </location>
</feature>
<evidence type="ECO:0000313" key="8">
    <source>
        <dbReference type="EMBL" id="PIZ71416.1"/>
    </source>
</evidence>
<dbReference type="InterPro" id="IPR020829">
    <property type="entry name" value="GlycerAld_3-P_DH_cat"/>
</dbReference>
<evidence type="ECO:0000256" key="6">
    <source>
        <dbReference type="RuleBase" id="RU000397"/>
    </source>
</evidence>
<dbReference type="Pfam" id="PF00044">
    <property type="entry name" value="Gp_dh_N"/>
    <property type="match status" value="1"/>
</dbReference>
<dbReference type="SUPFAM" id="SSF55347">
    <property type="entry name" value="Glyceraldehyde-3-phosphate dehydrogenase-like, C-terminal domain"/>
    <property type="match status" value="1"/>
</dbReference>
<dbReference type="FunFam" id="3.40.50.720:FF:000001">
    <property type="entry name" value="Glyceraldehyde-3-phosphate dehydrogenase"/>
    <property type="match status" value="1"/>
</dbReference>
<dbReference type="Gene3D" id="3.30.360.10">
    <property type="entry name" value="Dihydrodipicolinate Reductase, domain 2"/>
    <property type="match status" value="1"/>
</dbReference>
<evidence type="ECO:0000256" key="3">
    <source>
        <dbReference type="PIRSR" id="PIRSR000149-1"/>
    </source>
</evidence>
<dbReference type="PIRSF" id="PIRSF000149">
    <property type="entry name" value="GAP_DH"/>
    <property type="match status" value="1"/>
</dbReference>
<evidence type="ECO:0000256" key="1">
    <source>
        <dbReference type="ARBA" id="ARBA00007406"/>
    </source>
</evidence>
<organism evidence="8 9">
    <name type="scientific">Candidatus Portnoybacteria bacterium CG_4_10_14_0_2_um_filter_39_11</name>
    <dbReference type="NCBI Taxonomy" id="1974797"/>
    <lineage>
        <taxon>Bacteria</taxon>
        <taxon>Candidatus Portnoyibacteriota</taxon>
    </lineage>
</organism>
<evidence type="ECO:0000313" key="9">
    <source>
        <dbReference type="Proteomes" id="UP000231071"/>
    </source>
</evidence>
<dbReference type="CDD" id="cd18126">
    <property type="entry name" value="GAPDH_I_C"/>
    <property type="match status" value="1"/>
</dbReference>
<dbReference type="Proteomes" id="UP000231071">
    <property type="component" value="Unassembled WGS sequence"/>
</dbReference>
<feature type="binding site" evidence="4">
    <location>
        <position position="316"/>
    </location>
    <ligand>
        <name>NAD(+)</name>
        <dbReference type="ChEBI" id="CHEBI:57540"/>
    </ligand>
</feature>
<dbReference type="SMART" id="SM00846">
    <property type="entry name" value="Gp_dh_N"/>
    <property type="match status" value="1"/>
</dbReference>
<accession>A0A2M7UJN7</accession>
<comment type="caution">
    <text evidence="8">The sequence shown here is derived from an EMBL/GenBank/DDBJ whole genome shotgun (WGS) entry which is preliminary data.</text>
</comment>
<dbReference type="PANTHER" id="PTHR43148">
    <property type="entry name" value="GLYCERALDEHYDE-3-PHOSPHATE DEHYDROGENASE 2"/>
    <property type="match status" value="1"/>
</dbReference>
<evidence type="ECO:0000256" key="5">
    <source>
        <dbReference type="PIRSR" id="PIRSR000149-4"/>
    </source>
</evidence>
<dbReference type="Pfam" id="PF02800">
    <property type="entry name" value="Gp_dh_C"/>
    <property type="match status" value="1"/>
</dbReference>
<feature type="site" description="Activates thiol group during catalysis" evidence="5">
    <location>
        <position position="181"/>
    </location>
</feature>
<dbReference type="InterPro" id="IPR006424">
    <property type="entry name" value="Glyceraldehyde-3-P_DH_1"/>
</dbReference>
<comment type="similarity">
    <text evidence="1 6">Belongs to the glyceraldehyde-3-phosphate dehydrogenase family.</text>
</comment>
<reference evidence="9" key="1">
    <citation type="submission" date="2017-09" db="EMBL/GenBank/DDBJ databases">
        <title>Depth-based differentiation of microbial function through sediment-hosted aquifers and enrichment of novel symbionts in the deep terrestrial subsurface.</title>
        <authorList>
            <person name="Probst A.J."/>
            <person name="Ladd B."/>
            <person name="Jarett J.K."/>
            <person name="Geller-Mcgrath D.E."/>
            <person name="Sieber C.M.K."/>
            <person name="Emerson J.B."/>
            <person name="Anantharaman K."/>
            <person name="Thomas B.C."/>
            <person name="Malmstrom R."/>
            <person name="Stieglmeier M."/>
            <person name="Klingl A."/>
            <person name="Woyke T."/>
            <person name="Ryan C.M."/>
            <person name="Banfield J.F."/>
        </authorList>
    </citation>
    <scope>NUCLEOTIDE SEQUENCE [LARGE SCALE GENOMIC DNA]</scope>
</reference>
<dbReference type="NCBIfam" id="TIGR01534">
    <property type="entry name" value="GAPDH-I"/>
    <property type="match status" value="1"/>
</dbReference>
<dbReference type="GO" id="GO:0016620">
    <property type="term" value="F:oxidoreductase activity, acting on the aldehyde or oxo group of donors, NAD or NADP as acceptor"/>
    <property type="evidence" value="ECO:0007669"/>
    <property type="project" value="InterPro"/>
</dbReference>
<dbReference type="GO" id="GO:0051287">
    <property type="term" value="F:NAD binding"/>
    <property type="evidence" value="ECO:0007669"/>
    <property type="project" value="InterPro"/>
</dbReference>
<keyword evidence="4" id="KW-0547">Nucleotide-binding</keyword>
<keyword evidence="2" id="KW-0560">Oxidoreductase</keyword>
<sequence length="336" mass="36764">MTKNIKIAINGFGRIGRPSFRRVLDCYPNLEVVAINDLAKPKILAHLLKYDSAYGICPRQISADERNIIIDDKKYLVLAEKDPTNLPWTDLGVDVVLECTGFFTDFAGANKHITAGAKKVIISAPCKSSEIKTFILGVNADKYADETIIDMGSCTTNCVAPVVKILNDEFGIEKSFFTTVHAYTSTQKLVDGPDDDLRRARAAALNISPTTSGAAISVVKAIPALAGKLDGMAMRIPVPTVSVSDIVAVLTKSVSLENLKTIFIQYAKDKMKGILDATNENLVSSDFKADPHSSIIDLPLTRVMDNMVKVMAWYDNEFGYACRLVEMAEFICQKIT</sequence>
<dbReference type="CDD" id="cd05214">
    <property type="entry name" value="GAPDH_I_N"/>
    <property type="match status" value="1"/>
</dbReference>
<dbReference type="AlphaFoldDB" id="A0A2M7UJN7"/>
<dbReference type="InterPro" id="IPR020828">
    <property type="entry name" value="GlycerAld_3-P_DH_NAD(P)-bd"/>
</dbReference>
<evidence type="ECO:0000259" key="7">
    <source>
        <dbReference type="SMART" id="SM00846"/>
    </source>
</evidence>
<dbReference type="PRINTS" id="PR00078">
    <property type="entry name" value="G3PDHDRGNASE"/>
</dbReference>
<feature type="binding site" evidence="4">
    <location>
        <position position="37"/>
    </location>
    <ligand>
        <name>NAD(+)</name>
        <dbReference type="ChEBI" id="CHEBI:57540"/>
    </ligand>
</feature>
<evidence type="ECO:0000256" key="2">
    <source>
        <dbReference type="ARBA" id="ARBA00023002"/>
    </source>
</evidence>
<dbReference type="Gene3D" id="3.40.50.720">
    <property type="entry name" value="NAD(P)-binding Rossmann-like Domain"/>
    <property type="match status" value="1"/>
</dbReference>
<dbReference type="EMBL" id="PFOI01000014">
    <property type="protein sequence ID" value="PIZ71416.1"/>
    <property type="molecule type" value="Genomic_DNA"/>
</dbReference>
<feature type="binding site" evidence="4">
    <location>
        <begin position="14"/>
        <end position="15"/>
    </location>
    <ligand>
        <name>NAD(+)</name>
        <dbReference type="ChEBI" id="CHEBI:57540"/>
    </ligand>
</feature>
<name>A0A2M7UJN7_9BACT</name>
<dbReference type="GO" id="GO:0006006">
    <property type="term" value="P:glucose metabolic process"/>
    <property type="evidence" value="ECO:0007669"/>
    <property type="project" value="InterPro"/>
</dbReference>
<proteinExistence type="inferred from homology"/>
<dbReference type="SUPFAM" id="SSF51735">
    <property type="entry name" value="NAD(P)-binding Rossmann-fold domains"/>
    <property type="match status" value="1"/>
</dbReference>
<dbReference type="InterPro" id="IPR020831">
    <property type="entry name" value="GlycerAld/Erythrose_P_DH"/>
</dbReference>
<evidence type="ECO:0000256" key="4">
    <source>
        <dbReference type="PIRSR" id="PIRSR000149-3"/>
    </source>
</evidence>
<gene>
    <name evidence="8" type="primary">gap</name>
    <name evidence="8" type="ORF">COY09_00715</name>
</gene>
<feature type="domain" description="Glyceraldehyde 3-phosphate dehydrogenase NAD(P) binding" evidence="7">
    <location>
        <begin position="5"/>
        <end position="154"/>
    </location>
</feature>
<feature type="binding site" evidence="4">
    <location>
        <position position="123"/>
    </location>
    <ligand>
        <name>NAD(+)</name>
        <dbReference type="ChEBI" id="CHEBI:57540"/>
    </ligand>
</feature>
<dbReference type="FunFam" id="3.30.360.10:FF:000002">
    <property type="entry name" value="Glyceraldehyde-3-phosphate dehydrogenase"/>
    <property type="match status" value="1"/>
</dbReference>
<dbReference type="InterPro" id="IPR036291">
    <property type="entry name" value="NAD(P)-bd_dom_sf"/>
</dbReference>
<protein>
    <submittedName>
        <fullName evidence="8">Type I glyceraldehyde-3-phosphate dehydrogenase</fullName>
    </submittedName>
</protein>